<evidence type="ECO:0000313" key="8">
    <source>
        <dbReference type="EMBL" id="MEJ6008376.1"/>
    </source>
</evidence>
<name>A0ABU8S470_9SPHN</name>
<organism evidence="8 9">
    <name type="scientific">Novosphingobium aquae</name>
    <dbReference type="NCBI Taxonomy" id="3133435"/>
    <lineage>
        <taxon>Bacteria</taxon>
        <taxon>Pseudomonadati</taxon>
        <taxon>Pseudomonadota</taxon>
        <taxon>Alphaproteobacteria</taxon>
        <taxon>Sphingomonadales</taxon>
        <taxon>Sphingomonadaceae</taxon>
        <taxon>Novosphingobium</taxon>
    </lineage>
</organism>
<dbReference type="Pfam" id="PF00848">
    <property type="entry name" value="Ring_hydroxyl_A"/>
    <property type="match status" value="1"/>
</dbReference>
<sequence length="441" mass="49181">MNAETNVTAQAWSIPTEAYLSPDYARAERDAIWRKVWQVACREEEIEKPGDFVTYDILDDSIIVTRQDDGAIKAYHNVCPHRGRKLTEGCGHAKGFKCGFHGWTWALDGRNLGVTRKSGYGDSLSADDIRLKDVRAETWGGWVFITMDPDAVPLRAYLGEVAPLLDPFEMQNMRYRWRQWLHFPCNWKVAVEAFNEGYHVIGTHPQLAVYSDKPTWSRSLGIHGNFGALQREGVGGGTAGAAGAPDMRVGLATSLNQVWKEVWATTTQTMVDVANKLVDELPEGTSAMEVQMHFMRRVIEEDARNGITWPALDPKHAAEAGTDVHIFPNTVLIYGPTFALCYRARPNGYDPDSCIFEVYTLEKFAEGQEPKPENLYKPEQTLDHWPVVLLQDFSNMGAVQQGMKSMAFSSARPHPTEEEAVVGFHRALAGYMGTGGPVEVG</sequence>
<keyword evidence="6" id="KW-0411">Iron-sulfur</keyword>
<reference evidence="8 9" key="1">
    <citation type="submission" date="2024-03" db="EMBL/GenBank/DDBJ databases">
        <authorList>
            <person name="Jo J.-H."/>
        </authorList>
    </citation>
    <scope>NUCLEOTIDE SEQUENCE [LARGE SCALE GENOMIC DNA]</scope>
    <source>
        <strain evidence="8 9">AS3R-12</strain>
    </source>
</reference>
<evidence type="ECO:0000256" key="1">
    <source>
        <dbReference type="ARBA" id="ARBA00001962"/>
    </source>
</evidence>
<dbReference type="Gene3D" id="3.90.380.10">
    <property type="entry name" value="Naphthalene 1,2-dioxygenase Alpha Subunit, Chain A, domain 1"/>
    <property type="match status" value="1"/>
</dbReference>
<dbReference type="PANTHER" id="PTHR43756">
    <property type="entry name" value="CHOLINE MONOOXYGENASE, CHLOROPLASTIC"/>
    <property type="match status" value="1"/>
</dbReference>
<comment type="caution">
    <text evidence="8">The sequence shown here is derived from an EMBL/GenBank/DDBJ whole genome shotgun (WGS) entry which is preliminary data.</text>
</comment>
<evidence type="ECO:0000256" key="4">
    <source>
        <dbReference type="ARBA" id="ARBA00023002"/>
    </source>
</evidence>
<evidence type="ECO:0000256" key="3">
    <source>
        <dbReference type="ARBA" id="ARBA00022723"/>
    </source>
</evidence>
<dbReference type="InterPro" id="IPR017941">
    <property type="entry name" value="Rieske_2Fe-2S"/>
</dbReference>
<keyword evidence="9" id="KW-1185">Reference proteome</keyword>
<proteinExistence type="predicted"/>
<dbReference type="RefSeq" id="WP_339963910.1">
    <property type="nucleotide sequence ID" value="NZ_JBBHJY010000001.1"/>
</dbReference>
<dbReference type="PANTHER" id="PTHR43756:SF5">
    <property type="entry name" value="CHOLINE MONOOXYGENASE, CHLOROPLASTIC"/>
    <property type="match status" value="1"/>
</dbReference>
<accession>A0ABU8S470</accession>
<dbReference type="EMBL" id="JBBHJY010000001">
    <property type="protein sequence ID" value="MEJ6008376.1"/>
    <property type="molecule type" value="Genomic_DNA"/>
</dbReference>
<dbReference type="Pfam" id="PF00355">
    <property type="entry name" value="Rieske"/>
    <property type="match status" value="1"/>
</dbReference>
<dbReference type="PRINTS" id="PR00090">
    <property type="entry name" value="RNGDIOXGNASE"/>
</dbReference>
<keyword evidence="5" id="KW-0408">Iron</keyword>
<keyword evidence="8" id="KW-0223">Dioxygenase</keyword>
<dbReference type="Proteomes" id="UP001379235">
    <property type="component" value="Unassembled WGS sequence"/>
</dbReference>
<keyword evidence="3" id="KW-0479">Metal-binding</keyword>
<dbReference type="InterPro" id="IPR036922">
    <property type="entry name" value="Rieske_2Fe-2S_sf"/>
</dbReference>
<protein>
    <submittedName>
        <fullName evidence="8">Aromatic ring-hydroxylating dioxygenase subunit alpha</fullName>
    </submittedName>
</protein>
<evidence type="ECO:0000259" key="7">
    <source>
        <dbReference type="PROSITE" id="PS51296"/>
    </source>
</evidence>
<comment type="cofactor">
    <cofactor evidence="1">
        <name>Fe cation</name>
        <dbReference type="ChEBI" id="CHEBI:24875"/>
    </cofactor>
</comment>
<evidence type="ECO:0000313" key="9">
    <source>
        <dbReference type="Proteomes" id="UP001379235"/>
    </source>
</evidence>
<dbReference type="InterPro" id="IPR001663">
    <property type="entry name" value="Rng_hydr_dOase-A"/>
</dbReference>
<dbReference type="Gene3D" id="2.102.10.10">
    <property type="entry name" value="Rieske [2Fe-2S] iron-sulphur domain"/>
    <property type="match status" value="1"/>
</dbReference>
<gene>
    <name evidence="8" type="ORF">WG900_00435</name>
</gene>
<keyword evidence="2" id="KW-0001">2Fe-2S</keyword>
<keyword evidence="4" id="KW-0560">Oxidoreductase</keyword>
<dbReference type="PROSITE" id="PS51296">
    <property type="entry name" value="RIESKE"/>
    <property type="match status" value="1"/>
</dbReference>
<dbReference type="CDD" id="cd03469">
    <property type="entry name" value="Rieske_RO_Alpha_N"/>
    <property type="match status" value="1"/>
</dbReference>
<dbReference type="SUPFAM" id="SSF55961">
    <property type="entry name" value="Bet v1-like"/>
    <property type="match status" value="1"/>
</dbReference>
<dbReference type="InterPro" id="IPR015879">
    <property type="entry name" value="Ring_hydroxy_dOase_asu_C_dom"/>
</dbReference>
<dbReference type="GO" id="GO:0051213">
    <property type="term" value="F:dioxygenase activity"/>
    <property type="evidence" value="ECO:0007669"/>
    <property type="project" value="UniProtKB-KW"/>
</dbReference>
<evidence type="ECO:0000256" key="2">
    <source>
        <dbReference type="ARBA" id="ARBA00022714"/>
    </source>
</evidence>
<evidence type="ECO:0000256" key="6">
    <source>
        <dbReference type="ARBA" id="ARBA00023014"/>
    </source>
</evidence>
<evidence type="ECO:0000256" key="5">
    <source>
        <dbReference type="ARBA" id="ARBA00023004"/>
    </source>
</evidence>
<feature type="domain" description="Rieske" evidence="7">
    <location>
        <begin position="37"/>
        <end position="145"/>
    </location>
</feature>
<dbReference type="SUPFAM" id="SSF50022">
    <property type="entry name" value="ISP domain"/>
    <property type="match status" value="1"/>
</dbReference>